<reference evidence="1 2" key="2">
    <citation type="journal article" date="2023" name="Plant Pathol.">
        <title>Dismantling and reorganizing Pseudomonas marginalis sensu#lato.</title>
        <authorList>
            <person name="Sawada H."/>
            <person name="Fujikawa T."/>
            <person name="Satou M."/>
        </authorList>
    </citation>
    <scope>NUCLEOTIDE SEQUENCE [LARGE SCALE GENOMIC DNA]</scope>
    <source>
        <strain evidence="1 2">MAFF 212408</strain>
    </source>
</reference>
<protein>
    <submittedName>
        <fullName evidence="1">Uncharacterized protein</fullName>
    </submittedName>
</protein>
<proteinExistence type="predicted"/>
<gene>
    <name evidence="1" type="ORF">F0169_18570</name>
</gene>
<dbReference type="Proteomes" id="UP000326112">
    <property type="component" value="Unassembled WGS sequence"/>
</dbReference>
<dbReference type="EMBL" id="VUAZ01000114">
    <property type="protein sequence ID" value="MPR03902.1"/>
    <property type="molecule type" value="Genomic_DNA"/>
</dbReference>
<name>A0A5N7KQL8_9PSED</name>
<organism evidence="1 2">
    <name type="scientific">Pseudomonas kitaguniensis</name>
    <dbReference type="NCBI Taxonomy" id="2607908"/>
    <lineage>
        <taxon>Bacteria</taxon>
        <taxon>Pseudomonadati</taxon>
        <taxon>Pseudomonadota</taxon>
        <taxon>Gammaproteobacteria</taxon>
        <taxon>Pseudomonadales</taxon>
        <taxon>Pseudomonadaceae</taxon>
        <taxon>Pseudomonas</taxon>
    </lineage>
</organism>
<sequence>MEVGRPGFKAKSTKAVQASISRTKLAPPVPPVLEGVNRFSAAIDLTGSCRQGFSASFTYLG</sequence>
<evidence type="ECO:0000313" key="1">
    <source>
        <dbReference type="EMBL" id="MPR03902.1"/>
    </source>
</evidence>
<comment type="caution">
    <text evidence="1">The sequence shown here is derived from an EMBL/GenBank/DDBJ whole genome shotgun (WGS) entry which is preliminary data.</text>
</comment>
<accession>A0A5N7KQL8</accession>
<reference evidence="1 2" key="1">
    <citation type="journal article" date="2020" name="Int. J. Syst. Evol. Microbiol.">
        <title>Pseudomonas kitaguniensis sp. nov., a pathogen causing bacterial rot of Welsh onion in Japan.</title>
        <authorList>
            <person name="Sawada H."/>
            <person name="Fujikawa T."/>
            <person name="Nishiwaki Y."/>
            <person name="Horita H."/>
        </authorList>
    </citation>
    <scope>NUCLEOTIDE SEQUENCE [LARGE SCALE GENOMIC DNA]</scope>
    <source>
        <strain evidence="1 2">MAFF 212408</strain>
    </source>
</reference>
<keyword evidence="2" id="KW-1185">Reference proteome</keyword>
<evidence type="ECO:0000313" key="2">
    <source>
        <dbReference type="Proteomes" id="UP000326112"/>
    </source>
</evidence>